<proteinExistence type="predicted"/>
<dbReference type="AlphaFoldDB" id="A0A1X7A0P7"/>
<reference evidence="1 2" key="1">
    <citation type="submission" date="2017-03" db="EMBL/GenBank/DDBJ databases">
        <authorList>
            <person name="Afonso C.L."/>
            <person name="Miller P.J."/>
            <person name="Scott M.A."/>
            <person name="Spackman E."/>
            <person name="Goraichik I."/>
            <person name="Dimitrov K.M."/>
            <person name="Suarez D.L."/>
            <person name="Swayne D.E."/>
        </authorList>
    </citation>
    <scope>NUCLEOTIDE SEQUENCE [LARGE SCALE GENOMIC DNA]</scope>
    <source>
        <strain evidence="1 2">CECT 8625</strain>
    </source>
</reference>
<gene>
    <name evidence="1" type="ORF">ROJ8625_03407</name>
</gene>
<organism evidence="1 2">
    <name type="scientific">Roseivivax jejudonensis</name>
    <dbReference type="NCBI Taxonomy" id="1529041"/>
    <lineage>
        <taxon>Bacteria</taxon>
        <taxon>Pseudomonadati</taxon>
        <taxon>Pseudomonadota</taxon>
        <taxon>Alphaproteobacteria</taxon>
        <taxon>Rhodobacterales</taxon>
        <taxon>Roseobacteraceae</taxon>
        <taxon>Roseivivax</taxon>
    </lineage>
</organism>
<evidence type="ECO:0000313" key="2">
    <source>
        <dbReference type="Proteomes" id="UP000193570"/>
    </source>
</evidence>
<sequence length="71" mass="7265">MSRGALVAMRAILLLVAALGGAATLYAAAIGAGSLLRVLTLVPILVLAALADWQLSGRWDGVFGAIFGSRR</sequence>
<dbReference type="RefSeq" id="WP_085793091.1">
    <property type="nucleotide sequence ID" value="NZ_FWFK01000007.1"/>
</dbReference>
<name>A0A1X7A0P7_9RHOB</name>
<dbReference type="EMBL" id="FWFK01000007">
    <property type="protein sequence ID" value="SLN66894.1"/>
    <property type="molecule type" value="Genomic_DNA"/>
</dbReference>
<protein>
    <submittedName>
        <fullName evidence="1">Uncharacterized protein</fullName>
    </submittedName>
</protein>
<dbReference type="Proteomes" id="UP000193570">
    <property type="component" value="Unassembled WGS sequence"/>
</dbReference>
<evidence type="ECO:0000313" key="1">
    <source>
        <dbReference type="EMBL" id="SLN66894.1"/>
    </source>
</evidence>
<keyword evidence="2" id="KW-1185">Reference proteome</keyword>
<dbReference type="OrthoDB" id="7876742at2"/>
<accession>A0A1X7A0P7</accession>